<feature type="compositionally biased region" description="Low complexity" evidence="1">
    <location>
        <begin position="134"/>
        <end position="143"/>
    </location>
</feature>
<evidence type="ECO:0000313" key="3">
    <source>
        <dbReference type="Proteomes" id="UP000198662"/>
    </source>
</evidence>
<feature type="compositionally biased region" description="Low complexity" evidence="1">
    <location>
        <begin position="192"/>
        <end position="208"/>
    </location>
</feature>
<keyword evidence="3" id="KW-1185">Reference proteome</keyword>
<sequence>MAPTDRDAVEQALDDRLADRDQVAALLLDCEARTSFGWLRLEADAAAGGRCARALGEWDRLWALFRSWDARLREIAALRDGKGRLGRAADVAEAMLNGHFIDPDPEPELRGRGDAPRPAPHEAGGREGSADPTGSAASAHSAGPPDPPDSSGSAGGPGSNPSAGGAPRPGADSAAGSADAAGSAGGAGGRGSNPAAGGVPHLGVDSASGVGGSRAGGDSASGGPGANWSGADSADVHLGAFGFALRPELGAPPGFGVGRPGGGEPTGTRLRHDGVLAVLADRFRTVSDLLDEIEAAFAQAALDGTDPLVSRLDALEAQESQALARWAETRARISDPRVPRPRTAAGSLRGRLADIPALGEPGWTETTRVRKRLSRNIDAAERRVADALAACNEPLHHRNRLRSEAEAYRARADRLGLASDPRFRTAWERARTVLWTAPCSLPEARKAVDALAASVNGDRP</sequence>
<evidence type="ECO:0000256" key="1">
    <source>
        <dbReference type="SAM" id="MobiDB-lite"/>
    </source>
</evidence>
<dbReference type="Proteomes" id="UP000198662">
    <property type="component" value="Unassembled WGS sequence"/>
</dbReference>
<name>A0A1G9I2Q4_9ACTN</name>
<feature type="compositionally biased region" description="Gly residues" evidence="1">
    <location>
        <begin position="209"/>
        <end position="225"/>
    </location>
</feature>
<organism evidence="2 3">
    <name type="scientific">Glycomyces sambucus</name>
    <dbReference type="NCBI Taxonomy" id="380244"/>
    <lineage>
        <taxon>Bacteria</taxon>
        <taxon>Bacillati</taxon>
        <taxon>Actinomycetota</taxon>
        <taxon>Actinomycetes</taxon>
        <taxon>Glycomycetales</taxon>
        <taxon>Glycomycetaceae</taxon>
        <taxon>Glycomyces</taxon>
    </lineage>
</organism>
<proteinExistence type="predicted"/>
<dbReference type="EMBL" id="FNGF01000004">
    <property type="protein sequence ID" value="SDL19511.1"/>
    <property type="molecule type" value="Genomic_DNA"/>
</dbReference>
<dbReference type="STRING" id="380244.SAMN05216298_2997"/>
<protein>
    <submittedName>
        <fullName evidence="2">Uncharacterized protein</fullName>
    </submittedName>
</protein>
<gene>
    <name evidence="2" type="ORF">SAMN05216298_2997</name>
</gene>
<feature type="compositionally biased region" description="Low complexity" evidence="1">
    <location>
        <begin position="159"/>
        <end position="182"/>
    </location>
</feature>
<reference evidence="3" key="1">
    <citation type="submission" date="2016-10" db="EMBL/GenBank/DDBJ databases">
        <authorList>
            <person name="Varghese N."/>
            <person name="Submissions S."/>
        </authorList>
    </citation>
    <scope>NUCLEOTIDE SEQUENCE [LARGE SCALE GENOMIC DNA]</scope>
    <source>
        <strain evidence="3">CGMCC 4.3147</strain>
    </source>
</reference>
<dbReference type="AlphaFoldDB" id="A0A1G9I2Q4"/>
<feature type="compositionally biased region" description="Basic and acidic residues" evidence="1">
    <location>
        <begin position="107"/>
        <end position="129"/>
    </location>
</feature>
<feature type="region of interest" description="Disordered" evidence="1">
    <location>
        <begin position="98"/>
        <end position="228"/>
    </location>
</feature>
<evidence type="ECO:0000313" key="2">
    <source>
        <dbReference type="EMBL" id="SDL19511.1"/>
    </source>
</evidence>
<accession>A0A1G9I2Q4</accession>